<organism evidence="2 3">
    <name type="scientific">Paenibacillus faecis</name>
    <dbReference type="NCBI Taxonomy" id="862114"/>
    <lineage>
        <taxon>Bacteria</taxon>
        <taxon>Bacillati</taxon>
        <taxon>Bacillota</taxon>
        <taxon>Bacilli</taxon>
        <taxon>Bacillales</taxon>
        <taxon>Paenibacillaceae</taxon>
        <taxon>Paenibacillus</taxon>
    </lineage>
</organism>
<dbReference type="EMBL" id="VSDO01000005">
    <property type="protein sequence ID" value="TYA10936.1"/>
    <property type="molecule type" value="Genomic_DNA"/>
</dbReference>
<dbReference type="Proteomes" id="UP000325218">
    <property type="component" value="Unassembled WGS sequence"/>
</dbReference>
<sequence length="114" mass="12320">MIYTVDMSGEGAWVNFSPASTAEEVGQNIRTIIGTSLGSAPGSREIGTDYTGLVDEPIPILRARLSGIITAAIMEQEPRARIVSIDFQETEEESALYGRLLPVIKYTLAEEATT</sequence>
<protein>
    <submittedName>
        <fullName evidence="2">Lysozyme</fullName>
    </submittedName>
</protein>
<evidence type="ECO:0000313" key="3">
    <source>
        <dbReference type="Proteomes" id="UP000325218"/>
    </source>
</evidence>
<dbReference type="Gene3D" id="3.10.450.40">
    <property type="match status" value="1"/>
</dbReference>
<dbReference type="SUPFAM" id="SSF160719">
    <property type="entry name" value="gpW/gp25-like"/>
    <property type="match status" value="1"/>
</dbReference>
<reference evidence="2 3" key="1">
    <citation type="submission" date="2019-08" db="EMBL/GenBank/DDBJ databases">
        <title>Genome sequencing of Paenibacillus faecis DSM 23593(T).</title>
        <authorList>
            <person name="Kook J.-K."/>
            <person name="Park S.-N."/>
            <person name="Lim Y.K."/>
        </authorList>
    </citation>
    <scope>NUCLEOTIDE SEQUENCE [LARGE SCALE GENOMIC DNA]</scope>
    <source>
        <strain evidence="2 3">DSM 23593</strain>
    </source>
</reference>
<keyword evidence="3" id="KW-1185">Reference proteome</keyword>
<evidence type="ECO:0000313" key="2">
    <source>
        <dbReference type="EMBL" id="TYA10936.1"/>
    </source>
</evidence>
<comment type="caution">
    <text evidence="2">The sequence shown here is derived from an EMBL/GenBank/DDBJ whole genome shotgun (WGS) entry which is preliminary data.</text>
</comment>
<dbReference type="InterPro" id="IPR007048">
    <property type="entry name" value="IraD/Gp25-like"/>
</dbReference>
<feature type="domain" description="IraD/Gp25-like" evidence="1">
    <location>
        <begin position="20"/>
        <end position="111"/>
    </location>
</feature>
<accession>A0A5D0CLV8</accession>
<dbReference type="Pfam" id="PF04965">
    <property type="entry name" value="GPW_gp25"/>
    <property type="match status" value="1"/>
</dbReference>
<name>A0A5D0CLV8_9BACL</name>
<dbReference type="AlphaFoldDB" id="A0A5D0CLV8"/>
<evidence type="ECO:0000259" key="1">
    <source>
        <dbReference type="Pfam" id="PF04965"/>
    </source>
</evidence>
<proteinExistence type="predicted"/>
<dbReference type="OrthoDB" id="2739807at2"/>
<dbReference type="RefSeq" id="WP_148457080.1">
    <property type="nucleotide sequence ID" value="NZ_VSDO01000005.1"/>
</dbReference>
<gene>
    <name evidence="2" type="ORF">FRY98_24515</name>
</gene>